<evidence type="ECO:0000313" key="4">
    <source>
        <dbReference type="Proteomes" id="UP001497472"/>
    </source>
</evidence>
<evidence type="ECO:0000313" key="3">
    <source>
        <dbReference type="EMBL" id="CAK1545044.1"/>
    </source>
</evidence>
<feature type="compositionally biased region" description="Low complexity" evidence="1">
    <location>
        <begin position="949"/>
        <end position="969"/>
    </location>
</feature>
<name>A0AAV1J6E0_9NEOP</name>
<feature type="region of interest" description="Disordered" evidence="1">
    <location>
        <begin position="551"/>
        <end position="607"/>
    </location>
</feature>
<dbReference type="Proteomes" id="UP001497472">
    <property type="component" value="Unassembled WGS sequence"/>
</dbReference>
<feature type="compositionally biased region" description="Polar residues" evidence="1">
    <location>
        <begin position="552"/>
        <end position="566"/>
    </location>
</feature>
<keyword evidence="2" id="KW-0732">Signal</keyword>
<feature type="compositionally biased region" description="Basic and acidic residues" evidence="1">
    <location>
        <begin position="432"/>
        <end position="449"/>
    </location>
</feature>
<feature type="compositionally biased region" description="Basic and acidic residues" evidence="1">
    <location>
        <begin position="387"/>
        <end position="408"/>
    </location>
</feature>
<feature type="compositionally biased region" description="Basic and acidic residues" evidence="1">
    <location>
        <begin position="458"/>
        <end position="494"/>
    </location>
</feature>
<feature type="chain" id="PRO_5043550286" evidence="2">
    <location>
        <begin position="22"/>
        <end position="1328"/>
    </location>
</feature>
<feature type="compositionally biased region" description="Polar residues" evidence="1">
    <location>
        <begin position="970"/>
        <end position="987"/>
    </location>
</feature>
<feature type="region of interest" description="Disordered" evidence="1">
    <location>
        <begin position="74"/>
        <end position="96"/>
    </location>
</feature>
<comment type="caution">
    <text evidence="3">The sequence shown here is derived from an EMBL/GenBank/DDBJ whole genome shotgun (WGS) entry which is preliminary data.</text>
</comment>
<evidence type="ECO:0000256" key="2">
    <source>
        <dbReference type="SAM" id="SignalP"/>
    </source>
</evidence>
<keyword evidence="4" id="KW-1185">Reference proteome</keyword>
<feature type="compositionally biased region" description="Basic and acidic residues" evidence="1">
    <location>
        <begin position="338"/>
        <end position="377"/>
    </location>
</feature>
<feature type="compositionally biased region" description="Basic and acidic residues" evidence="1">
    <location>
        <begin position="304"/>
        <end position="329"/>
    </location>
</feature>
<sequence>MGSAWLLVGVIFVLSLIDTHAFTINRSDLADLDSQESIKLEVRPNDIEITKNGFLHTTETNTKDVESFRDVTASDNDASQSFPEINPENIDTTDNNDVYNGASTINDESNFSRYNEYTHISYNLASSEANQVPSWKKYTLINRKSLSEELYDNDNTTEIERMKTDETSLPRQESKSDIPSLNQIKNFLFPSSFFKSDVQNDTATSSEVTEQVTSDKEDSTLKITSDKSAPAAVESKRGGFLDFSLKSLFEDNSDKKDNSQENTTSKPKGRRLSWRFGSRYRGKEDSSAEKEKEKSRFRLRNKDRKKDNNNTKESKENSKEVDSREETERLSSQAVTDISREMKQIDEVGTKVDRIDESKISSGNKDKAESKEVKQPRVENVNNNVKEQFEFTRVNDRSKQKEESDRTAYTKSTTDIGIWKTESTVTTSPYSKDSKTRSDGNKLKEDNDKSSLYQNNRENSKERNKSDKETYKNENNKQRKEKSDDREIKRNEKYNLKIFDKKEKEEPLNLDGERNNKSKEYISKNDNIETISGYQEHAKTFTETKVIKEQESNSQLNLKQEVNNEPFNDFDTDNKTTKLQEFPNNTEQKTQTGETGSIPNDQNSQKPLNIEYIKQYLSTIDEEEESEPPPSADHFETTTIEPKLLEMQNSVTAGYPPDILDTTPSISEPYGPYKIPNLLITLPSPKNKSEKYYPSVEKSDEQYRSHEGMYQQLESTTVENSNENIGTFDDKNYSSINNNKVKQTEAVVQMHEDARKEELLKEEVINNYEENFERYKEIKTTTQSIIPVKIYEVNKKLDDKENTTLNDEKLSVKPLSFLDKLKTTILYPVGANYKAPKKIEVQPPKIFVRDPDDNSWRNESLSSLGIVFKPKNSSKPFTQVLKNKTETEWNNLIEKQNKNETPDLRERLEKIAEIRKNKKKKTDAYGNVIYNDYDEINSKETEYSKDIPSSTVPAIIPPTSTTTAQPPSVYTSTLETVTKPEQPSVSKSTEKPKPKKVFNVAEYYDTSDEDDADYLTLAKIDLKKFTVPGKSNGYVPPSWPVTNVRYEKHPDYDRKPTLQYFPPLTTQKGMFKDYDNGFQKKMGVYTDTEPPTNVLPVSYTKHTTSLPKMSDTHMFTPHFRSPVEPLTTRAMQYEKDAYMTQAPVSPGERDEYTVVTDDGSYNRAADVIKHYRDFLSAVARDQEEDKNVEYDPPYTEGPRQGVTKSEVMINQKFKAQAEVENYDEETDFRKDVLQRFVHNFNQNSERFKSDLPLLYNNSIIHGSHGEGKEVASSRAYLSRMLTRPSGDCDNNSTVELSPAYELHYYVPEQEEKEEVDPKAASQPYRYRL</sequence>
<reference evidence="3 4" key="1">
    <citation type="submission" date="2023-11" db="EMBL/GenBank/DDBJ databases">
        <authorList>
            <person name="Okamura Y."/>
        </authorList>
    </citation>
    <scope>NUCLEOTIDE SEQUENCE [LARGE SCALE GENOMIC DNA]</scope>
</reference>
<feature type="compositionally biased region" description="Polar residues" evidence="1">
    <location>
        <begin position="579"/>
        <end position="607"/>
    </location>
</feature>
<feature type="compositionally biased region" description="Basic and acidic residues" evidence="1">
    <location>
        <begin position="158"/>
        <end position="176"/>
    </location>
</feature>
<feature type="region of interest" description="Disordered" evidence="1">
    <location>
        <begin position="949"/>
        <end position="991"/>
    </location>
</feature>
<feature type="region of interest" description="Disordered" evidence="1">
    <location>
        <begin position="1307"/>
        <end position="1328"/>
    </location>
</feature>
<evidence type="ECO:0000256" key="1">
    <source>
        <dbReference type="SAM" id="MobiDB-lite"/>
    </source>
</evidence>
<protein>
    <submittedName>
        <fullName evidence="3">Uncharacterized protein</fullName>
    </submittedName>
</protein>
<feature type="compositionally biased region" description="Polar residues" evidence="1">
    <location>
        <begin position="409"/>
        <end position="431"/>
    </location>
</feature>
<accession>A0AAV1J6E0</accession>
<dbReference type="EMBL" id="CAVLEF010000006">
    <property type="protein sequence ID" value="CAK1545044.1"/>
    <property type="molecule type" value="Genomic_DNA"/>
</dbReference>
<feature type="region of interest" description="Disordered" evidence="1">
    <location>
        <begin position="251"/>
        <end position="494"/>
    </location>
</feature>
<gene>
    <name evidence="3" type="ORF">LNINA_LOCUS4739</name>
</gene>
<proteinExistence type="predicted"/>
<feature type="signal peptide" evidence="2">
    <location>
        <begin position="1"/>
        <end position="21"/>
    </location>
</feature>
<organism evidence="3 4">
    <name type="scientific">Leptosia nina</name>
    <dbReference type="NCBI Taxonomy" id="320188"/>
    <lineage>
        <taxon>Eukaryota</taxon>
        <taxon>Metazoa</taxon>
        <taxon>Ecdysozoa</taxon>
        <taxon>Arthropoda</taxon>
        <taxon>Hexapoda</taxon>
        <taxon>Insecta</taxon>
        <taxon>Pterygota</taxon>
        <taxon>Neoptera</taxon>
        <taxon>Endopterygota</taxon>
        <taxon>Lepidoptera</taxon>
        <taxon>Glossata</taxon>
        <taxon>Ditrysia</taxon>
        <taxon>Papilionoidea</taxon>
        <taxon>Pieridae</taxon>
        <taxon>Pierinae</taxon>
        <taxon>Leptosia</taxon>
    </lineage>
</organism>
<feature type="region of interest" description="Disordered" evidence="1">
    <location>
        <begin position="204"/>
        <end position="233"/>
    </location>
</feature>
<feature type="region of interest" description="Disordered" evidence="1">
    <location>
        <begin position="499"/>
        <end position="518"/>
    </location>
</feature>
<feature type="region of interest" description="Disordered" evidence="1">
    <location>
        <begin position="155"/>
        <end position="177"/>
    </location>
</feature>
<feature type="compositionally biased region" description="Basic and acidic residues" evidence="1">
    <location>
        <begin position="281"/>
        <end position="296"/>
    </location>
</feature>